<accession>A0ABP7MBC2</accession>
<proteinExistence type="predicted"/>
<gene>
    <name evidence="1" type="ORF">GCM10022244_30310</name>
</gene>
<dbReference type="EMBL" id="BAABAJ010000008">
    <property type="protein sequence ID" value="GAA3919098.1"/>
    <property type="molecule type" value="Genomic_DNA"/>
</dbReference>
<dbReference type="Proteomes" id="UP001501000">
    <property type="component" value="Unassembled WGS sequence"/>
</dbReference>
<evidence type="ECO:0000313" key="1">
    <source>
        <dbReference type="EMBL" id="GAA3919098.1"/>
    </source>
</evidence>
<name>A0ABP7MBC2_9ACTN</name>
<protein>
    <submittedName>
        <fullName evidence="1">Uncharacterized protein</fullName>
    </submittedName>
</protein>
<organism evidence="1 2">
    <name type="scientific">Streptomyces gulbargensis</name>
    <dbReference type="NCBI Taxonomy" id="364901"/>
    <lineage>
        <taxon>Bacteria</taxon>
        <taxon>Bacillati</taxon>
        <taxon>Actinomycetota</taxon>
        <taxon>Actinomycetes</taxon>
        <taxon>Kitasatosporales</taxon>
        <taxon>Streptomycetaceae</taxon>
        <taxon>Streptomyces</taxon>
    </lineage>
</organism>
<reference evidence="2" key="1">
    <citation type="journal article" date="2019" name="Int. J. Syst. Evol. Microbiol.">
        <title>The Global Catalogue of Microorganisms (GCM) 10K type strain sequencing project: providing services to taxonomists for standard genome sequencing and annotation.</title>
        <authorList>
            <consortium name="The Broad Institute Genomics Platform"/>
            <consortium name="The Broad Institute Genome Sequencing Center for Infectious Disease"/>
            <person name="Wu L."/>
            <person name="Ma J."/>
        </authorList>
    </citation>
    <scope>NUCLEOTIDE SEQUENCE [LARGE SCALE GENOMIC DNA]</scope>
    <source>
        <strain evidence="2">JCM 16956</strain>
    </source>
</reference>
<comment type="caution">
    <text evidence="1">The sequence shown here is derived from an EMBL/GenBank/DDBJ whole genome shotgun (WGS) entry which is preliminary data.</text>
</comment>
<evidence type="ECO:0000313" key="2">
    <source>
        <dbReference type="Proteomes" id="UP001501000"/>
    </source>
</evidence>
<sequence length="126" mass="13353">MGSSKYRSWSGGGDDWKNILAGAPVESAKACGQPGGTAMTVPGVARTRGPFVRTAIRAGRGGSRARLEGEDVESRFEYGQQLLAAGVEVRAGFEAGWYDGGRRVSVLGERGPWWGGAATIRSRHRS</sequence>
<keyword evidence="2" id="KW-1185">Reference proteome</keyword>
<dbReference type="RefSeq" id="WP_425578585.1">
    <property type="nucleotide sequence ID" value="NZ_BAABAJ010000008.1"/>
</dbReference>